<evidence type="ECO:0000259" key="1">
    <source>
        <dbReference type="Pfam" id="PF13946"/>
    </source>
</evidence>
<dbReference type="STRING" id="996342.SAMN05443551_2306"/>
<accession>A0A1M5TP25</accession>
<dbReference type="InterPro" id="IPR011049">
    <property type="entry name" value="Serralysin-like_metalloprot_C"/>
</dbReference>
<evidence type="ECO:0000313" key="2">
    <source>
        <dbReference type="EMBL" id="SHH52421.1"/>
    </source>
</evidence>
<protein>
    <recommendedName>
        <fullName evidence="1">DUF4214 domain-containing protein</fullName>
    </recommendedName>
</protein>
<organism evidence="2 3">
    <name type="scientific">Marivita hallyeonensis</name>
    <dbReference type="NCBI Taxonomy" id="996342"/>
    <lineage>
        <taxon>Bacteria</taxon>
        <taxon>Pseudomonadati</taxon>
        <taxon>Pseudomonadota</taxon>
        <taxon>Alphaproteobacteria</taxon>
        <taxon>Rhodobacterales</taxon>
        <taxon>Roseobacteraceae</taxon>
        <taxon>Marivita</taxon>
    </lineage>
</organism>
<dbReference type="InterPro" id="IPR025282">
    <property type="entry name" value="DUF4214"/>
</dbReference>
<dbReference type="Pfam" id="PF00353">
    <property type="entry name" value="HemolysinCabind"/>
    <property type="match status" value="1"/>
</dbReference>
<feature type="domain" description="DUF4214" evidence="1">
    <location>
        <begin position="287"/>
        <end position="346"/>
    </location>
</feature>
<dbReference type="Pfam" id="PF13946">
    <property type="entry name" value="DUF4214"/>
    <property type="match status" value="1"/>
</dbReference>
<evidence type="ECO:0000313" key="3">
    <source>
        <dbReference type="Proteomes" id="UP000184221"/>
    </source>
</evidence>
<dbReference type="GO" id="GO:0005509">
    <property type="term" value="F:calcium ion binding"/>
    <property type="evidence" value="ECO:0007669"/>
    <property type="project" value="InterPro"/>
</dbReference>
<proteinExistence type="predicted"/>
<name>A0A1M5TP25_9RHOB</name>
<reference evidence="2 3" key="1">
    <citation type="submission" date="2016-11" db="EMBL/GenBank/DDBJ databases">
        <authorList>
            <person name="Jaros S."/>
            <person name="Januszkiewicz K."/>
            <person name="Wedrychowicz H."/>
        </authorList>
    </citation>
    <scope>NUCLEOTIDE SEQUENCE [LARGE SCALE GENOMIC DNA]</scope>
    <source>
        <strain evidence="2 3">DSM 29431</strain>
    </source>
</reference>
<gene>
    <name evidence="2" type="ORF">SAMN05443551_2306</name>
</gene>
<keyword evidence="3" id="KW-1185">Reference proteome</keyword>
<dbReference type="RefSeq" id="WP_072777674.1">
    <property type="nucleotide sequence ID" value="NZ_FQXC01000003.1"/>
</dbReference>
<dbReference type="AlphaFoldDB" id="A0A1M5TP25"/>
<sequence length="453" mass="47512">MPVSIRGEENGNSVRIIVSLDQATTGDFSVQVAPEMVLNNASFSQELLLVPGDTEEGTAAETDDNLFTAAVQINIAGAVGANTDIYAYEFTTSGAGSIQVSSLFALTESFDASSDEVSDLITFNFGGGNGTPAATPGPDILMGTDGPELILGLDGNDTFEASAGNDTLEGGSGDDTAAYTGPQNNYTVTISPSDTTIQDRREDGDGIDALRDVETLTFEGEAAASPLDLTKFGGAGGLEFTDFLALIELYIAYYDRAPDALGLNFWATVYNRGLFGEEGGLSLDEIAADFAGQPETQAAFPSDVSNEQFALTVYANVLGRAPDTAGLTFWTGQLDSGNVSRDVFILEVLKGAKATPPVDATQDFIDQQLADQAYLEEKTEVGAYYSVFYGLSNLDAADNVMETYGDASTMNFAGAASAASGAFTEAVEGDNPEFLMPVLAVLPDNYFDAFIAL</sequence>
<dbReference type="EMBL" id="FQXC01000003">
    <property type="protein sequence ID" value="SHH52421.1"/>
    <property type="molecule type" value="Genomic_DNA"/>
</dbReference>
<dbReference type="Gene3D" id="2.150.10.10">
    <property type="entry name" value="Serralysin-like metalloprotease, C-terminal"/>
    <property type="match status" value="1"/>
</dbReference>
<dbReference type="OrthoDB" id="9342475at2"/>
<dbReference type="InterPro" id="IPR001343">
    <property type="entry name" value="Hemolysn_Ca-bd"/>
</dbReference>
<dbReference type="Proteomes" id="UP000184221">
    <property type="component" value="Unassembled WGS sequence"/>
</dbReference>
<dbReference type="SUPFAM" id="SSF51120">
    <property type="entry name" value="beta-Roll"/>
    <property type="match status" value="1"/>
</dbReference>